<keyword evidence="6" id="KW-1185">Reference proteome</keyword>
<dbReference type="InterPro" id="IPR036770">
    <property type="entry name" value="Ankyrin_rpt-contain_sf"/>
</dbReference>
<evidence type="ECO:0000256" key="1">
    <source>
        <dbReference type="ARBA" id="ARBA00022737"/>
    </source>
</evidence>
<sequence length="696" mass="76473">MLLSRYNFVPEDEVHARRLLEAVSSDETENISGIVIGFFRSKLAGPQSISQLLITAIKTKSNLVWDLITEYAAYVDSTNGLLETPLTVAACGYDLALCQRLVQLGACLEPTMPRSAFNDSAATPLQCAAFFSDAAMIRCLLDLGAKINFCHPLTHDPEPRPICVHGSRSQQFYKRINGNGYLSCGRTALQAALLGRKRENIQLLLSEGATQIGGELDIACRTGQHSCVRDLLYTVPGFRSYAALPVNDSVIHAAVLNRDFQLASYMFNCRQRVIPGQLACAAVLVARRTLDLHATRNLLAAITKPPPEDDFWLGTAMSLAAELGIPQIADMIMDFGLRPETSAPAIIHVASQIGKCDYLDILVRHNFPASSVCGSIAIASGRDVCDFLRRLGDLGVAMTTVMLAIAIEKKAFDVVEWLVHQDIDYEEKPDDLEDYTPLEFDDSDHSPLQAAVRGGHREIMERLLYLGANVNDEPCWDLGATALQVAAMEGYAVILRRLLELKADPNAPGAVFWGRTALEGAAEHGRLEAVQILLSSGAETLGSGRRQYIRAIAYARLYGHHAVAELLESHRELEEADQKILNEKDLLHENQRPEKIAERQRVSSESGNGVEGSIEAVSLDPGTKFCEDGHWIQEEPGPLTGGLEPMMLSRKPRGCHLMSKSDTRLSINKRLPEKPAQVSKATSSTYCYAIRRCRNP</sequence>
<organism evidence="5 6">
    <name type="scientific">Colletotrichum kahawae</name>
    <name type="common">Coffee berry disease fungus</name>
    <dbReference type="NCBI Taxonomy" id="34407"/>
    <lineage>
        <taxon>Eukaryota</taxon>
        <taxon>Fungi</taxon>
        <taxon>Dikarya</taxon>
        <taxon>Ascomycota</taxon>
        <taxon>Pezizomycotina</taxon>
        <taxon>Sordariomycetes</taxon>
        <taxon>Hypocreomycetidae</taxon>
        <taxon>Glomerellales</taxon>
        <taxon>Glomerellaceae</taxon>
        <taxon>Colletotrichum</taxon>
        <taxon>Colletotrichum gloeosporioides species complex</taxon>
    </lineage>
</organism>
<comment type="caution">
    <text evidence="5">The sequence shown here is derived from an EMBL/GenBank/DDBJ whole genome shotgun (WGS) entry which is preliminary data.</text>
</comment>
<feature type="repeat" description="ANK" evidence="3">
    <location>
        <begin position="478"/>
        <end position="510"/>
    </location>
</feature>
<reference evidence="5" key="1">
    <citation type="submission" date="2023-02" db="EMBL/GenBank/DDBJ databases">
        <title>Colletotrichum kahawae CIFC_Que2 genome sequencing and assembly.</title>
        <authorList>
            <person name="Baroncelli R."/>
        </authorList>
    </citation>
    <scope>NUCLEOTIDE SEQUENCE</scope>
    <source>
        <strain evidence="5">CIFC_Que2</strain>
    </source>
</reference>
<feature type="compositionally biased region" description="Low complexity" evidence="4">
    <location>
        <begin position="603"/>
        <end position="613"/>
    </location>
</feature>
<evidence type="ECO:0000313" key="5">
    <source>
        <dbReference type="EMBL" id="KAK2740053.1"/>
    </source>
</evidence>
<name>A0AAE0D213_COLKA</name>
<dbReference type="SUPFAM" id="SSF48403">
    <property type="entry name" value="Ankyrin repeat"/>
    <property type="match status" value="2"/>
</dbReference>
<evidence type="ECO:0000256" key="4">
    <source>
        <dbReference type="SAM" id="MobiDB-lite"/>
    </source>
</evidence>
<feature type="region of interest" description="Disordered" evidence="4">
    <location>
        <begin position="591"/>
        <end position="614"/>
    </location>
</feature>
<feature type="repeat" description="ANK" evidence="3">
    <location>
        <begin position="443"/>
        <end position="471"/>
    </location>
</feature>
<gene>
    <name evidence="5" type="ORF">CKAH01_07222</name>
</gene>
<dbReference type="PANTHER" id="PTHR24198">
    <property type="entry name" value="ANKYRIN REPEAT AND PROTEIN KINASE DOMAIN-CONTAINING PROTEIN"/>
    <property type="match status" value="1"/>
</dbReference>
<evidence type="ECO:0000313" key="6">
    <source>
        <dbReference type="Proteomes" id="UP001281614"/>
    </source>
</evidence>
<dbReference type="PROSITE" id="PS50088">
    <property type="entry name" value="ANK_REPEAT"/>
    <property type="match status" value="3"/>
</dbReference>
<dbReference type="PANTHER" id="PTHR24198:SF165">
    <property type="entry name" value="ANKYRIN REPEAT-CONTAINING PROTEIN-RELATED"/>
    <property type="match status" value="1"/>
</dbReference>
<keyword evidence="1" id="KW-0677">Repeat</keyword>
<proteinExistence type="predicted"/>
<dbReference type="Gene3D" id="1.25.40.20">
    <property type="entry name" value="Ankyrin repeat-containing domain"/>
    <property type="match status" value="2"/>
</dbReference>
<dbReference type="EMBL" id="VYYT01000356">
    <property type="protein sequence ID" value="KAK2740053.1"/>
    <property type="molecule type" value="Genomic_DNA"/>
</dbReference>
<dbReference type="InterPro" id="IPR002110">
    <property type="entry name" value="Ankyrin_rpt"/>
</dbReference>
<dbReference type="Proteomes" id="UP001281614">
    <property type="component" value="Unassembled WGS sequence"/>
</dbReference>
<evidence type="ECO:0000256" key="3">
    <source>
        <dbReference type="PROSITE-ProRule" id="PRU00023"/>
    </source>
</evidence>
<dbReference type="PROSITE" id="PS50297">
    <property type="entry name" value="ANK_REP_REGION"/>
    <property type="match status" value="3"/>
</dbReference>
<protein>
    <submittedName>
        <fullName evidence="5">Ankyrin repeat protein</fullName>
    </submittedName>
</protein>
<keyword evidence="2 3" id="KW-0040">ANK repeat</keyword>
<feature type="compositionally biased region" description="Basic and acidic residues" evidence="4">
    <location>
        <begin position="591"/>
        <end position="602"/>
    </location>
</feature>
<dbReference type="AlphaFoldDB" id="A0AAE0D213"/>
<dbReference type="SMART" id="SM00248">
    <property type="entry name" value="ANK"/>
    <property type="match status" value="6"/>
</dbReference>
<dbReference type="Pfam" id="PF12796">
    <property type="entry name" value="Ank_2"/>
    <property type="match status" value="1"/>
</dbReference>
<feature type="repeat" description="ANK" evidence="3">
    <location>
        <begin position="513"/>
        <end position="539"/>
    </location>
</feature>
<evidence type="ECO:0000256" key="2">
    <source>
        <dbReference type="ARBA" id="ARBA00023043"/>
    </source>
</evidence>
<accession>A0AAE0D213</accession>